<proteinExistence type="predicted"/>
<organism evidence="2 3">
    <name type="scientific">Caulobacter mirabilis</name>
    <dbReference type="NCBI Taxonomy" id="69666"/>
    <lineage>
        <taxon>Bacteria</taxon>
        <taxon>Pseudomonadati</taxon>
        <taxon>Pseudomonadota</taxon>
        <taxon>Alphaproteobacteria</taxon>
        <taxon>Caulobacterales</taxon>
        <taxon>Caulobacteraceae</taxon>
        <taxon>Caulobacter</taxon>
    </lineage>
</organism>
<name>A0A2D2AVQ3_9CAUL</name>
<evidence type="ECO:0000313" key="3">
    <source>
        <dbReference type="Proteomes" id="UP000228945"/>
    </source>
</evidence>
<accession>A0A2D2AVQ3</accession>
<feature type="transmembrane region" description="Helical" evidence="1">
    <location>
        <begin position="23"/>
        <end position="45"/>
    </location>
</feature>
<dbReference type="EMBL" id="CP024201">
    <property type="protein sequence ID" value="ATQ42066.1"/>
    <property type="molecule type" value="Genomic_DNA"/>
</dbReference>
<keyword evidence="1" id="KW-0472">Membrane</keyword>
<dbReference type="Proteomes" id="UP000228945">
    <property type="component" value="Chromosome"/>
</dbReference>
<feature type="transmembrane region" description="Helical" evidence="1">
    <location>
        <begin position="57"/>
        <end position="83"/>
    </location>
</feature>
<keyword evidence="1" id="KW-0812">Transmembrane</keyword>
<dbReference type="KEGG" id="cmb:CSW64_06365"/>
<evidence type="ECO:0000313" key="2">
    <source>
        <dbReference type="EMBL" id="ATQ42066.1"/>
    </source>
</evidence>
<dbReference type="RefSeq" id="WP_099621322.1">
    <property type="nucleotide sequence ID" value="NZ_CP024201.1"/>
</dbReference>
<evidence type="ECO:0000256" key="1">
    <source>
        <dbReference type="SAM" id="Phobius"/>
    </source>
</evidence>
<dbReference type="AlphaFoldDB" id="A0A2D2AVQ3"/>
<dbReference type="OrthoDB" id="798410at2"/>
<keyword evidence="1" id="KW-1133">Transmembrane helix</keyword>
<reference evidence="2 3" key="1">
    <citation type="submission" date="2017-10" db="EMBL/GenBank/DDBJ databases">
        <title>Genome sequence of Caulobacter mirabilis FWC38.</title>
        <authorList>
            <person name="Fiebig A."/>
            <person name="Crosson S."/>
        </authorList>
    </citation>
    <scope>NUCLEOTIDE SEQUENCE [LARGE SCALE GENOMIC DNA]</scope>
    <source>
        <strain evidence="2 3">FWC 38</strain>
    </source>
</reference>
<protein>
    <submittedName>
        <fullName evidence="2">Uncharacterized protein</fullName>
    </submittedName>
</protein>
<keyword evidence="3" id="KW-1185">Reference proteome</keyword>
<gene>
    <name evidence="2" type="ORF">CSW64_06365</name>
</gene>
<sequence>MTDTTQPGGREAWLWWERRRLRYNLGLAVAGWAAYGAVWLTMLGLGEPMPDTPREILSITLFLGTGFLAIMVGANLAYLAGVLTETVVRPVDVEGFRRRTWSLGFWGSIALPFLFPLFVLSAVLAQP</sequence>
<feature type="transmembrane region" description="Helical" evidence="1">
    <location>
        <begin position="103"/>
        <end position="125"/>
    </location>
</feature>